<dbReference type="OrthoDB" id="8775624at2"/>
<feature type="region of interest" description="Disordered" evidence="1">
    <location>
        <begin position="56"/>
        <end position="81"/>
    </location>
</feature>
<protein>
    <submittedName>
        <fullName evidence="3">Uncharacterized protein</fullName>
    </submittedName>
</protein>
<dbReference type="EMBL" id="CP013234">
    <property type="protein sequence ID" value="AMP06420.1"/>
    <property type="molecule type" value="Genomic_DNA"/>
</dbReference>
<evidence type="ECO:0000256" key="2">
    <source>
        <dbReference type="SAM" id="SignalP"/>
    </source>
</evidence>
<evidence type="ECO:0000256" key="1">
    <source>
        <dbReference type="SAM" id="MobiDB-lite"/>
    </source>
</evidence>
<dbReference type="RefSeq" id="WP_061942874.1">
    <property type="nucleotide sequence ID" value="NZ_CP013234.1"/>
</dbReference>
<reference evidence="3 4" key="1">
    <citation type="submission" date="2015-11" db="EMBL/GenBank/DDBJ databases">
        <title>Exploring the genomic traits of fungus-feeding bacterial genus Collimonas.</title>
        <authorList>
            <person name="Song C."/>
            <person name="Schmidt R."/>
            <person name="de Jager V."/>
            <person name="Krzyzanowska D."/>
            <person name="Jongedijk E."/>
            <person name="Cankar K."/>
            <person name="Beekwilder J."/>
            <person name="van Veen A."/>
            <person name="de Boer W."/>
            <person name="van Veen J.A."/>
            <person name="Garbeva P."/>
        </authorList>
    </citation>
    <scope>NUCLEOTIDE SEQUENCE [LARGE SCALE GENOMIC DNA]</scope>
    <source>
        <strain evidence="3 4">Ter91</strain>
    </source>
</reference>
<dbReference type="PATRIC" id="fig|279113.9.peg.4071"/>
<proteinExistence type="predicted"/>
<organism evidence="3 4">
    <name type="scientific">Collimonas pratensis</name>
    <dbReference type="NCBI Taxonomy" id="279113"/>
    <lineage>
        <taxon>Bacteria</taxon>
        <taxon>Pseudomonadati</taxon>
        <taxon>Pseudomonadota</taxon>
        <taxon>Betaproteobacteria</taxon>
        <taxon>Burkholderiales</taxon>
        <taxon>Oxalobacteraceae</taxon>
        <taxon>Collimonas</taxon>
    </lineage>
</organism>
<dbReference type="Proteomes" id="UP000074561">
    <property type="component" value="Chromosome"/>
</dbReference>
<feature type="chain" id="PRO_5007277645" evidence="2">
    <location>
        <begin position="23"/>
        <end position="196"/>
    </location>
</feature>
<sequence>MRWGIAVSLLLHAALLQMFLHHETAPPAATQSTFADMTLFLLPTPQPRLAHAQVQRLEPAAPQAAQRNSRRPASNSSKKNMALPLAASPSVNETIHAEAKEQQASSKPIPRVDLDAAVKMAGRFAKDPNSMRDDRAVAQLKNHPLEADNPDSRLGQDIQRSARADCLQSQSSKGLLAPLFLVADAVLSKKDGGCKW</sequence>
<feature type="compositionally biased region" description="Polar residues" evidence="1">
    <location>
        <begin position="65"/>
        <end position="79"/>
    </location>
</feature>
<evidence type="ECO:0000313" key="4">
    <source>
        <dbReference type="Proteomes" id="UP000074561"/>
    </source>
</evidence>
<dbReference type="STRING" id="279113.CPter91_4102"/>
<feature type="signal peptide" evidence="2">
    <location>
        <begin position="1"/>
        <end position="22"/>
    </location>
</feature>
<keyword evidence="2" id="KW-0732">Signal</keyword>
<dbReference type="KEGG" id="cpra:CPter91_4102"/>
<accession>A0A127Q8L6</accession>
<name>A0A127Q8L6_9BURK</name>
<evidence type="ECO:0000313" key="3">
    <source>
        <dbReference type="EMBL" id="AMP06420.1"/>
    </source>
</evidence>
<gene>
    <name evidence="3" type="ORF">CPter91_4102</name>
</gene>
<dbReference type="AlphaFoldDB" id="A0A127Q8L6"/>